<dbReference type="SUPFAM" id="SSF144052">
    <property type="entry name" value="Thermophilic metalloprotease-like"/>
    <property type="match status" value="1"/>
</dbReference>
<dbReference type="GO" id="GO:0046872">
    <property type="term" value="F:metal ion binding"/>
    <property type="evidence" value="ECO:0007669"/>
    <property type="project" value="UniProtKB-KW"/>
</dbReference>
<evidence type="ECO:0000313" key="2">
    <source>
        <dbReference type="EMBL" id="RDV04698.1"/>
    </source>
</evidence>
<dbReference type="AlphaFoldDB" id="A0A371BAT9"/>
<comment type="caution">
    <text evidence="2">The sequence shown here is derived from an EMBL/GenBank/DDBJ whole genome shotgun (WGS) entry which is preliminary data.</text>
</comment>
<dbReference type="EMBL" id="QRGO01000001">
    <property type="protein sequence ID" value="RDV04698.1"/>
    <property type="molecule type" value="Genomic_DNA"/>
</dbReference>
<reference evidence="3" key="1">
    <citation type="submission" date="2018-08" db="EMBL/GenBank/DDBJ databases">
        <authorList>
            <person name="Kim S.-J."/>
            <person name="Jung G.-Y."/>
        </authorList>
    </citation>
    <scope>NUCLEOTIDE SEQUENCE [LARGE SCALE GENOMIC DNA]</scope>
    <source>
        <strain evidence="3">GY_H</strain>
    </source>
</reference>
<protein>
    <submittedName>
        <fullName evidence="2">Leucyl aminopeptidase</fullName>
    </submittedName>
</protein>
<keyword evidence="2" id="KW-0378">Hydrolase</keyword>
<keyword evidence="2" id="KW-0645">Protease</keyword>
<dbReference type="InterPro" id="IPR052170">
    <property type="entry name" value="M29_Exopeptidase"/>
</dbReference>
<sequence length="345" mass="37685">MTVDKYMFELFRKELQLCKVKPGETIGILSEDTIRRDYAVAFAAAAEDLGADTLHVNIRKRPGSFFGPGNSLRGQQAAIEALKRTDMVIDLIGLLWSKEQDAITAGGPRMLLVLEPMEVLSRLLTSPDSRRRVGEAHKLIAGARELRITSPGGTDVTYKIGKLKTVSQYGYTDEPGRWDAWAGAFVWTGGDEDGVDGTVVVDAGDLLLDPILRYVSEPIVLTIKKGYITKIAGGGAEGALMRDFMASFRDPKAYAVSHIGWGLDENAQWTFLATNPAARDSLGVDGRCFYGNVLFSTGPNTELGGTNDTMCHLDIPLKNCSLFLDGRQILKDGEILPEEMRVPGR</sequence>
<gene>
    <name evidence="2" type="ORF">DXH78_09065</name>
</gene>
<dbReference type="Pfam" id="PF26233">
    <property type="entry name" value="NicX"/>
    <property type="match status" value="1"/>
</dbReference>
<dbReference type="PANTHER" id="PTHR34448">
    <property type="entry name" value="AMINOPEPTIDASE"/>
    <property type="match status" value="1"/>
</dbReference>
<organism evidence="2 3">
    <name type="scientific">Undibacter mobilis</name>
    <dbReference type="NCBI Taxonomy" id="2292256"/>
    <lineage>
        <taxon>Bacteria</taxon>
        <taxon>Pseudomonadati</taxon>
        <taxon>Pseudomonadota</taxon>
        <taxon>Alphaproteobacteria</taxon>
        <taxon>Hyphomicrobiales</taxon>
        <taxon>Nitrobacteraceae</taxon>
        <taxon>Undibacter</taxon>
    </lineage>
</organism>
<evidence type="ECO:0000313" key="3">
    <source>
        <dbReference type="Proteomes" id="UP000263993"/>
    </source>
</evidence>
<dbReference type="Proteomes" id="UP000263993">
    <property type="component" value="Unassembled WGS sequence"/>
</dbReference>
<accession>A0A371BAT9</accession>
<dbReference type="OrthoDB" id="6918951at2"/>
<evidence type="ECO:0000256" key="1">
    <source>
        <dbReference type="ARBA" id="ARBA00022723"/>
    </source>
</evidence>
<proteinExistence type="predicted"/>
<dbReference type="InterPro" id="IPR058739">
    <property type="entry name" value="NicX"/>
</dbReference>
<name>A0A371BAT9_9BRAD</name>
<keyword evidence="1" id="KW-0479">Metal-binding</keyword>
<dbReference type="PANTHER" id="PTHR34448:SF1">
    <property type="entry name" value="BLL6088 PROTEIN"/>
    <property type="match status" value="1"/>
</dbReference>
<keyword evidence="3" id="KW-1185">Reference proteome</keyword>
<dbReference type="GO" id="GO:0004177">
    <property type="term" value="F:aminopeptidase activity"/>
    <property type="evidence" value="ECO:0007669"/>
    <property type="project" value="UniProtKB-KW"/>
</dbReference>
<dbReference type="RefSeq" id="WP_115516724.1">
    <property type="nucleotide sequence ID" value="NZ_QRGO01000001.1"/>
</dbReference>
<keyword evidence="2" id="KW-0031">Aminopeptidase</keyword>